<organism evidence="2 4">
    <name type="scientific">Tetrabaena socialis</name>
    <dbReference type="NCBI Taxonomy" id="47790"/>
    <lineage>
        <taxon>Eukaryota</taxon>
        <taxon>Viridiplantae</taxon>
        <taxon>Chlorophyta</taxon>
        <taxon>core chlorophytes</taxon>
        <taxon>Chlorophyceae</taxon>
        <taxon>CS clade</taxon>
        <taxon>Chlamydomonadales</taxon>
        <taxon>Tetrabaenaceae</taxon>
        <taxon>Tetrabaena</taxon>
    </lineage>
</organism>
<sequence length="79" mass="8357">HCGGDPEVRVPAAPAGTPVVGYAGRVGYRGLKSGPCADPYPSKWAGGVPPAGWRTRRSGPPGRGRGLQELPPLWRRAWQ</sequence>
<feature type="region of interest" description="Disordered" evidence="1">
    <location>
        <begin position="39"/>
        <end position="79"/>
    </location>
</feature>
<dbReference type="EMBL" id="PGGS01002442">
    <property type="protein sequence ID" value="PNG99628.1"/>
    <property type="molecule type" value="Genomic_DNA"/>
</dbReference>
<dbReference type="EMBL" id="PGGS01002446">
    <property type="protein sequence ID" value="PNG99624.1"/>
    <property type="molecule type" value="Genomic_DNA"/>
</dbReference>
<name>A0A2J7ZH74_9CHLO</name>
<reference evidence="2 4" key="1">
    <citation type="journal article" date="2017" name="Mol. Biol. Evol.">
        <title>The 4-celled Tetrabaena socialis nuclear genome reveals the essential components for genetic control of cell number at the origin of multicellularity in the volvocine lineage.</title>
        <authorList>
            <person name="Featherston J."/>
            <person name="Arakaki Y."/>
            <person name="Hanschen E.R."/>
            <person name="Ferris P.J."/>
            <person name="Michod R.E."/>
            <person name="Olson B.J.S.C."/>
            <person name="Nozaki H."/>
            <person name="Durand P.M."/>
        </authorList>
    </citation>
    <scope>NUCLEOTIDE SEQUENCE [LARGE SCALE GENOMIC DNA]</scope>
    <source>
        <strain evidence="2 4">NIES-571</strain>
    </source>
</reference>
<keyword evidence="4" id="KW-1185">Reference proteome</keyword>
<dbReference type="Proteomes" id="UP000236333">
    <property type="component" value="Unassembled WGS sequence"/>
</dbReference>
<accession>A0A2J7ZH74</accession>
<evidence type="ECO:0000313" key="3">
    <source>
        <dbReference type="EMBL" id="PNG99628.1"/>
    </source>
</evidence>
<comment type="caution">
    <text evidence="2">The sequence shown here is derived from an EMBL/GenBank/DDBJ whole genome shotgun (WGS) entry which is preliminary data.</text>
</comment>
<evidence type="ECO:0000313" key="4">
    <source>
        <dbReference type="Proteomes" id="UP000236333"/>
    </source>
</evidence>
<feature type="non-terminal residue" evidence="2">
    <location>
        <position position="1"/>
    </location>
</feature>
<evidence type="ECO:0000256" key="1">
    <source>
        <dbReference type="SAM" id="MobiDB-lite"/>
    </source>
</evidence>
<evidence type="ECO:0000313" key="2">
    <source>
        <dbReference type="EMBL" id="PNG99624.1"/>
    </source>
</evidence>
<protein>
    <submittedName>
        <fullName evidence="2">Uncharacterized protein</fullName>
    </submittedName>
</protein>
<feature type="non-terminal residue" evidence="2">
    <location>
        <position position="79"/>
    </location>
</feature>
<proteinExistence type="predicted"/>
<gene>
    <name evidence="3" type="ORF">TSOC_014592</name>
    <name evidence="2" type="ORF">TSOC_014594</name>
</gene>
<dbReference type="AlphaFoldDB" id="A0A2J7ZH74"/>